<dbReference type="AlphaFoldDB" id="A0AAV6H2S0"/>
<comment type="function">
    <text evidence="6">Component of the PRP19-CDC5L complex that forms an integral part of the spliceosome and is required for activating pre-mRNA splicing. Participates in AID/AICDA-mediated somatic hypermutation (SHM) and class-switch recombination (CSR), 2 processes resulting in the production of high-affinity, mutated isotype-switched antibodies.</text>
</comment>
<dbReference type="FunFam" id="1.25.10.10:FF:001136">
    <property type="entry name" value="Beta-catenin-like protein 1"/>
    <property type="match status" value="1"/>
</dbReference>
<evidence type="ECO:0000256" key="3">
    <source>
        <dbReference type="ARBA" id="ARBA00022737"/>
    </source>
</evidence>
<keyword evidence="4" id="KW-0175">Coiled coil</keyword>
<keyword evidence="2" id="KW-0597">Phosphoprotein</keyword>
<dbReference type="PANTHER" id="PTHR14978">
    <property type="entry name" value="BETA-CATENIN-LIKE PROTEIN 1 NUCLEAR ASSOCIATED PROTEIN"/>
    <property type="match status" value="1"/>
</dbReference>
<dbReference type="Proteomes" id="UP000823561">
    <property type="component" value="Chromosome 4"/>
</dbReference>
<dbReference type="InterPro" id="IPR039678">
    <property type="entry name" value="CTNNBL1"/>
</dbReference>
<evidence type="ECO:0000313" key="12">
    <source>
        <dbReference type="EMBL" id="KAG5281633.1"/>
    </source>
</evidence>
<feature type="compositionally biased region" description="Basic and acidic residues" evidence="10">
    <location>
        <begin position="13"/>
        <end position="37"/>
    </location>
</feature>
<dbReference type="InterPro" id="IPR011989">
    <property type="entry name" value="ARM-like"/>
</dbReference>
<proteinExistence type="predicted"/>
<dbReference type="Gene3D" id="1.25.10.10">
    <property type="entry name" value="Leucine-rich Repeat Variant"/>
    <property type="match status" value="1"/>
</dbReference>
<dbReference type="GO" id="GO:0010467">
    <property type="term" value="P:gene expression"/>
    <property type="evidence" value="ECO:0007669"/>
    <property type="project" value="UniProtKB-ARBA"/>
</dbReference>
<protein>
    <recommendedName>
        <fullName evidence="8">Beta-catenin-like protein 1</fullName>
    </recommendedName>
    <alternativeName>
        <fullName evidence="9">Nuclear-associated protein</fullName>
    </alternativeName>
</protein>
<reference evidence="12" key="1">
    <citation type="submission" date="2020-10" db="EMBL/GenBank/DDBJ databases">
        <title>Chromosome-scale genome assembly of the Allis shad, Alosa alosa.</title>
        <authorList>
            <person name="Margot Z."/>
            <person name="Christophe K."/>
            <person name="Cabau C."/>
            <person name="Louis A."/>
            <person name="Berthelot C."/>
            <person name="Parey E."/>
            <person name="Roest Crollius H."/>
            <person name="Montfort J."/>
            <person name="Robinson-Rechavi M."/>
            <person name="Bucao C."/>
            <person name="Bouchez O."/>
            <person name="Gislard M."/>
            <person name="Lluch J."/>
            <person name="Milhes M."/>
            <person name="Lampietro C."/>
            <person name="Lopez Roques C."/>
            <person name="Donnadieu C."/>
            <person name="Braasch I."/>
            <person name="Desvignes T."/>
            <person name="Postlethwait J."/>
            <person name="Bobe J."/>
            <person name="Guiguen Y."/>
        </authorList>
    </citation>
    <scope>NUCLEOTIDE SEQUENCE</scope>
    <source>
        <strain evidence="12">M-15738</strain>
        <tissue evidence="12">Blood</tissue>
    </source>
</reference>
<dbReference type="InterPro" id="IPR013180">
    <property type="entry name" value="CTNNBL1_N"/>
</dbReference>
<evidence type="ECO:0000256" key="8">
    <source>
        <dbReference type="ARBA" id="ARBA00070106"/>
    </source>
</evidence>
<evidence type="ECO:0000256" key="9">
    <source>
        <dbReference type="ARBA" id="ARBA00083862"/>
    </source>
</evidence>
<keyword evidence="3" id="KW-0677">Repeat</keyword>
<feature type="domain" description="Beta-catenin-like protein 1 N-terminal" evidence="11">
    <location>
        <begin position="51"/>
        <end position="158"/>
    </location>
</feature>
<sequence length="172" mass="20094">MDVGELLNYQPDRGAKRPREDDGENLRTKIKSNRDVRIQQIVPDPETDDLDTDRDMVLEKLLDREEDTEVEPVDESSVKKMILTFEKRSYKNQELRIKFPDNPEKFMETELDLNDILQEMHVIATMPDLYHLLVELNAIHSLLGLLSHENTDILFLVSCFYAKSQQEGCPFQ</sequence>
<evidence type="ECO:0000256" key="1">
    <source>
        <dbReference type="ARBA" id="ARBA00004123"/>
    </source>
</evidence>
<organism evidence="12 13">
    <name type="scientific">Alosa alosa</name>
    <name type="common">allis shad</name>
    <dbReference type="NCBI Taxonomy" id="278164"/>
    <lineage>
        <taxon>Eukaryota</taxon>
        <taxon>Metazoa</taxon>
        <taxon>Chordata</taxon>
        <taxon>Craniata</taxon>
        <taxon>Vertebrata</taxon>
        <taxon>Euteleostomi</taxon>
        <taxon>Actinopterygii</taxon>
        <taxon>Neopterygii</taxon>
        <taxon>Teleostei</taxon>
        <taxon>Clupei</taxon>
        <taxon>Clupeiformes</taxon>
        <taxon>Clupeoidei</taxon>
        <taxon>Clupeidae</taxon>
        <taxon>Alosa</taxon>
    </lineage>
</organism>
<evidence type="ECO:0000256" key="7">
    <source>
        <dbReference type="ARBA" id="ARBA00061776"/>
    </source>
</evidence>
<keyword evidence="13" id="KW-1185">Reference proteome</keyword>
<dbReference type="PANTHER" id="PTHR14978:SF0">
    <property type="entry name" value="BETA-CATENIN-LIKE PROTEIN 1"/>
    <property type="match status" value="1"/>
</dbReference>
<dbReference type="EMBL" id="JADWDJ010000004">
    <property type="protein sequence ID" value="KAG5281633.1"/>
    <property type="molecule type" value="Genomic_DNA"/>
</dbReference>
<evidence type="ECO:0000256" key="4">
    <source>
        <dbReference type="ARBA" id="ARBA00023054"/>
    </source>
</evidence>
<feature type="region of interest" description="Disordered" evidence="10">
    <location>
        <begin position="1"/>
        <end position="50"/>
    </location>
</feature>
<name>A0AAV6H2S0_9TELE</name>
<gene>
    <name evidence="12" type="ORF">AALO_G00047030</name>
</gene>
<comment type="subunit">
    <text evidence="7">Component of the PRP19-CDC5L splicing complex composed of a core complex comprising a homotetramer of PRPF19, CDC5L, PLRG1 and BCAS2, and at least three less stably associated proteins CTNNBL1, CWC15 and HSPA8. Interacts directly with CWC15 and CDC5L in the complex. Interacts with AICDA; the interaction is important for the antibody diversification activity of AICDA. Interacts with PRPF31 (via its NLS). Interacts (via its N-terminal NLS) with KPNA1 and KPNA2.</text>
</comment>
<evidence type="ECO:0000256" key="5">
    <source>
        <dbReference type="ARBA" id="ARBA00023242"/>
    </source>
</evidence>
<evidence type="ECO:0000256" key="2">
    <source>
        <dbReference type="ARBA" id="ARBA00022553"/>
    </source>
</evidence>
<keyword evidence="5" id="KW-0539">Nucleus</keyword>
<evidence type="ECO:0000256" key="6">
    <source>
        <dbReference type="ARBA" id="ARBA00058456"/>
    </source>
</evidence>
<comment type="subcellular location">
    <subcellularLocation>
        <location evidence="1">Nucleus</location>
    </subcellularLocation>
</comment>
<dbReference type="SMART" id="SM01156">
    <property type="entry name" value="DUF1716"/>
    <property type="match status" value="1"/>
</dbReference>
<evidence type="ECO:0000259" key="11">
    <source>
        <dbReference type="SMART" id="SM01156"/>
    </source>
</evidence>
<comment type="caution">
    <text evidence="12">The sequence shown here is derived from an EMBL/GenBank/DDBJ whole genome shotgun (WGS) entry which is preliminary data.</text>
</comment>
<evidence type="ECO:0000256" key="10">
    <source>
        <dbReference type="SAM" id="MobiDB-lite"/>
    </source>
</evidence>
<dbReference type="GO" id="GO:0005681">
    <property type="term" value="C:spliceosomal complex"/>
    <property type="evidence" value="ECO:0007669"/>
    <property type="project" value="TreeGrafter"/>
</dbReference>
<dbReference type="Pfam" id="PF08216">
    <property type="entry name" value="CTNNBL"/>
    <property type="match status" value="1"/>
</dbReference>
<evidence type="ECO:0000313" key="13">
    <source>
        <dbReference type="Proteomes" id="UP000823561"/>
    </source>
</evidence>
<accession>A0AAV6H2S0</accession>